<feature type="transmembrane region" description="Helical" evidence="1">
    <location>
        <begin position="36"/>
        <end position="53"/>
    </location>
</feature>
<feature type="transmembrane region" description="Helical" evidence="1">
    <location>
        <begin position="6"/>
        <end position="24"/>
    </location>
</feature>
<dbReference type="Pfam" id="PF05569">
    <property type="entry name" value="Peptidase_M56"/>
    <property type="match status" value="1"/>
</dbReference>
<dbReference type="OrthoDB" id="649093at2"/>
<gene>
    <name evidence="3" type="ORF">EZ437_05560</name>
</gene>
<evidence type="ECO:0000256" key="1">
    <source>
        <dbReference type="SAM" id="Phobius"/>
    </source>
</evidence>
<evidence type="ECO:0000313" key="4">
    <source>
        <dbReference type="Proteomes" id="UP000293347"/>
    </source>
</evidence>
<keyword evidence="1" id="KW-0812">Transmembrane</keyword>
<keyword evidence="1" id="KW-1133">Transmembrane helix</keyword>
<accession>A0A4R0NRF7</accession>
<dbReference type="PANTHER" id="PTHR34978:SF3">
    <property type="entry name" value="SLR0241 PROTEIN"/>
    <property type="match status" value="1"/>
</dbReference>
<evidence type="ECO:0000313" key="3">
    <source>
        <dbReference type="EMBL" id="TCD03436.1"/>
    </source>
</evidence>
<keyword evidence="4" id="KW-1185">Reference proteome</keyword>
<reference evidence="3 4" key="1">
    <citation type="submission" date="2019-02" db="EMBL/GenBank/DDBJ databases">
        <title>Pedobacter sp. RP-1-14 sp. nov., isolated from Arctic soil.</title>
        <authorList>
            <person name="Dahal R.H."/>
        </authorList>
    </citation>
    <scope>NUCLEOTIDE SEQUENCE [LARGE SCALE GENOMIC DNA]</scope>
    <source>
        <strain evidence="3 4">RP-1-14</strain>
    </source>
</reference>
<organism evidence="3 4">
    <name type="scientific">Pedobacter psychroterrae</name>
    <dbReference type="NCBI Taxonomy" id="2530453"/>
    <lineage>
        <taxon>Bacteria</taxon>
        <taxon>Pseudomonadati</taxon>
        <taxon>Bacteroidota</taxon>
        <taxon>Sphingobacteriia</taxon>
        <taxon>Sphingobacteriales</taxon>
        <taxon>Sphingobacteriaceae</taxon>
        <taxon>Pedobacter</taxon>
    </lineage>
</organism>
<sequence length="621" mass="70013">MEWLTYLLKVTACTALFYAFYHFCLRNLTFFAANRIYLVATLLISFAIPAVQFEVERAAINLAQVKEDVLFPLRTFADVRDQTLPDSKNHPQATEVTNELNWQLILFSCYWLIAAVILCVSAFQGLKLLKHARKVNLKIGRLKVIFKPDGFTNCSFLNYVFVNQQELTEEEMNVILQHEQVHVARYHSVDKLLISACKALLWFSPIIYLYDSALEQTHEYEADKETSLTMGDTPYANLLLAMAVKKNNPSLVLSFVRNPLKGRIKMLFTNQSKNMKKLTYLAVLPVGLALTWAFTVQVVYASLPDEAIQQTLVAPSDNEAAPLQTTTSQEVIKTEKPEVSDAPADTLWMIDYPSLGKYSEVVINGKSYGPNILTKMSPGGIKSIKGSDSGRLEITTWGDKLEYATEIDKENVRTRNKAMAGKFYARYRKKSQDGSRYDYAEIKVPGSGGGGVSIDKGKKLLLVYEGRQYSERKFKALTADQFRKRAMTFRSTDEEIAIKYGKGYGSMIEVFSVRDIVGYEPQPFRDLNNADAGSKLSYQVKDSIWLSDDKKNSTLFGGVKITHGKLNITADKAKTEDAGQIVYAKNVSFTSELHHNPVTASFMKFNLKDGTYQIIKHIPDL</sequence>
<name>A0A4R0NRF7_9SPHI</name>
<dbReference type="EMBL" id="SJSL01000001">
    <property type="protein sequence ID" value="TCD03436.1"/>
    <property type="molecule type" value="Genomic_DNA"/>
</dbReference>
<proteinExistence type="predicted"/>
<dbReference type="PANTHER" id="PTHR34978">
    <property type="entry name" value="POSSIBLE SENSOR-TRANSDUCER PROTEIN BLAR"/>
    <property type="match status" value="1"/>
</dbReference>
<dbReference type="Proteomes" id="UP000293347">
    <property type="component" value="Unassembled WGS sequence"/>
</dbReference>
<dbReference type="InterPro" id="IPR052173">
    <property type="entry name" value="Beta-lactam_resp_regulator"/>
</dbReference>
<dbReference type="RefSeq" id="WP_131594056.1">
    <property type="nucleotide sequence ID" value="NZ_SJSL01000001.1"/>
</dbReference>
<dbReference type="AlphaFoldDB" id="A0A4R0NRF7"/>
<feature type="transmembrane region" description="Helical" evidence="1">
    <location>
        <begin position="104"/>
        <end position="126"/>
    </location>
</feature>
<evidence type="ECO:0000259" key="2">
    <source>
        <dbReference type="Pfam" id="PF05569"/>
    </source>
</evidence>
<keyword evidence="1" id="KW-0472">Membrane</keyword>
<feature type="domain" description="Peptidase M56" evidence="2">
    <location>
        <begin position="165"/>
        <end position="267"/>
    </location>
</feature>
<comment type="caution">
    <text evidence="3">The sequence shown here is derived from an EMBL/GenBank/DDBJ whole genome shotgun (WGS) entry which is preliminary data.</text>
</comment>
<feature type="transmembrane region" description="Helical" evidence="1">
    <location>
        <begin position="278"/>
        <end position="300"/>
    </location>
</feature>
<protein>
    <recommendedName>
        <fullName evidence="2">Peptidase M56 domain-containing protein</fullName>
    </recommendedName>
</protein>
<dbReference type="InterPro" id="IPR008756">
    <property type="entry name" value="Peptidase_M56"/>
</dbReference>